<evidence type="ECO:0000313" key="2">
    <source>
        <dbReference type="EMBL" id="VDN98349.1"/>
    </source>
</evidence>
<dbReference type="EMBL" id="UZAE01001222">
    <property type="protein sequence ID" value="VDN98349.1"/>
    <property type="molecule type" value="Genomic_DNA"/>
</dbReference>
<keyword evidence="1" id="KW-0812">Transmembrane</keyword>
<keyword evidence="1" id="KW-1133">Transmembrane helix</keyword>
<keyword evidence="3" id="KW-1185">Reference proteome</keyword>
<accession>A0A0R3T603</accession>
<keyword evidence="1" id="KW-0472">Membrane</keyword>
<dbReference type="OrthoDB" id="6244460at2759"/>
<evidence type="ECO:0000256" key="1">
    <source>
        <dbReference type="SAM" id="Phobius"/>
    </source>
</evidence>
<name>A0A0R3T603_RODNA</name>
<dbReference type="WBParaSite" id="HNAJ_0000249101-mRNA-1">
    <property type="protein sequence ID" value="HNAJ_0000249101-mRNA-1"/>
    <property type="gene ID" value="HNAJ_0000249101"/>
</dbReference>
<dbReference type="AlphaFoldDB" id="A0A0R3T603"/>
<feature type="transmembrane region" description="Helical" evidence="1">
    <location>
        <begin position="35"/>
        <end position="57"/>
    </location>
</feature>
<reference evidence="2 3" key="2">
    <citation type="submission" date="2018-11" db="EMBL/GenBank/DDBJ databases">
        <authorList>
            <consortium name="Pathogen Informatics"/>
        </authorList>
    </citation>
    <scope>NUCLEOTIDE SEQUENCE [LARGE SCALE GENOMIC DNA]</scope>
</reference>
<protein>
    <submittedName>
        <fullName evidence="4">Rhomboid domain-containing protein</fullName>
    </submittedName>
</protein>
<evidence type="ECO:0000313" key="3">
    <source>
        <dbReference type="Proteomes" id="UP000278807"/>
    </source>
</evidence>
<proteinExistence type="predicted"/>
<evidence type="ECO:0000313" key="4">
    <source>
        <dbReference type="WBParaSite" id="HNAJ_0000249101-mRNA-1"/>
    </source>
</evidence>
<organism evidence="4">
    <name type="scientific">Rodentolepis nana</name>
    <name type="common">Dwarf tapeworm</name>
    <name type="synonym">Hymenolepis nana</name>
    <dbReference type="NCBI Taxonomy" id="102285"/>
    <lineage>
        <taxon>Eukaryota</taxon>
        <taxon>Metazoa</taxon>
        <taxon>Spiralia</taxon>
        <taxon>Lophotrochozoa</taxon>
        <taxon>Platyhelminthes</taxon>
        <taxon>Cestoda</taxon>
        <taxon>Eucestoda</taxon>
        <taxon>Cyclophyllidea</taxon>
        <taxon>Hymenolepididae</taxon>
        <taxon>Rodentolepis</taxon>
    </lineage>
</organism>
<reference evidence="4" key="1">
    <citation type="submission" date="2017-02" db="UniProtKB">
        <authorList>
            <consortium name="WormBaseParasite"/>
        </authorList>
    </citation>
    <scope>IDENTIFICATION</scope>
</reference>
<sequence length="152" mass="16490">MATFTGYFIGAFNASVVFLPALLSGRSVYTSGIKAIRYVSLGLGAGALHATASYATAKALNADHSVFAHAVGGAAAGYLVRFKAPLAPRMNMILLFALSSLLIKQIELIRPEFADKNIGHCIGPVPNAYISLNHRYMNKNWRKEEEDLEKFV</sequence>
<feature type="transmembrane region" description="Helical" evidence="1">
    <location>
        <begin position="6"/>
        <end position="23"/>
    </location>
</feature>
<gene>
    <name evidence="2" type="ORF">HNAJ_LOCUS2490</name>
</gene>
<dbReference type="Proteomes" id="UP000278807">
    <property type="component" value="Unassembled WGS sequence"/>
</dbReference>